<dbReference type="GO" id="GO:0016887">
    <property type="term" value="F:ATP hydrolysis activity"/>
    <property type="evidence" value="ECO:0007669"/>
    <property type="project" value="InterPro"/>
</dbReference>
<evidence type="ECO:0000313" key="7">
    <source>
        <dbReference type="Proteomes" id="UP000184529"/>
    </source>
</evidence>
<dbReference type="PANTHER" id="PTHR43776">
    <property type="entry name" value="TRANSPORT ATP-BINDING PROTEIN"/>
    <property type="match status" value="1"/>
</dbReference>
<dbReference type="OrthoDB" id="9779287at2"/>
<dbReference type="GO" id="GO:0015833">
    <property type="term" value="P:peptide transport"/>
    <property type="evidence" value="ECO:0007669"/>
    <property type="project" value="InterPro"/>
</dbReference>
<dbReference type="Pfam" id="PF00005">
    <property type="entry name" value="ABC_tran"/>
    <property type="match status" value="1"/>
</dbReference>
<sequence length="333" mass="37491">MLEVVGIKKVFTSGIFRRRSIEVVRGVSFRVNKGQTLGLVGESGCGKTTVGKMIVRLIEPTAGRILFNGIELTRLDPRKLRKLRPKIQIIFQDPDMAFNPRWKIRDSLGEPFKLNRLVRGREIIDRVLELIETVGLHPEHLNRYPFELSGGQLQRVALARVLALQPELIVADEPTSSLDVSVQAQVLTLLKELQRRFQFTCVFISHDLNVARWMSDRIAVMYRGKIVEEGKTESIFGSPCHPYTRALLGAILVPDPEAGRTWRIASLNHVSPEVNLEKAGGCSFQDRCPHAEKICREKEPPLAVPAPDHRVACHRFKDLVPVQANVTGKVCFL</sequence>
<dbReference type="SMART" id="SM00382">
    <property type="entry name" value="AAA"/>
    <property type="match status" value="1"/>
</dbReference>
<dbReference type="EMBL" id="FQZM01000037">
    <property type="protein sequence ID" value="SHJ50106.1"/>
    <property type="molecule type" value="Genomic_DNA"/>
</dbReference>
<dbReference type="SUPFAM" id="SSF52540">
    <property type="entry name" value="P-loop containing nucleoside triphosphate hydrolases"/>
    <property type="match status" value="1"/>
</dbReference>
<keyword evidence="2" id="KW-0813">Transport</keyword>
<keyword evidence="3" id="KW-0547">Nucleotide-binding</keyword>
<dbReference type="PROSITE" id="PS00211">
    <property type="entry name" value="ABC_TRANSPORTER_1"/>
    <property type="match status" value="1"/>
</dbReference>
<dbReference type="STRING" id="1121432.SAMN02745219_02705"/>
<dbReference type="GO" id="GO:0005524">
    <property type="term" value="F:ATP binding"/>
    <property type="evidence" value="ECO:0007669"/>
    <property type="project" value="UniProtKB-KW"/>
</dbReference>
<dbReference type="InterPro" id="IPR027417">
    <property type="entry name" value="P-loop_NTPase"/>
</dbReference>
<dbReference type="GO" id="GO:0055085">
    <property type="term" value="P:transmembrane transport"/>
    <property type="evidence" value="ECO:0007669"/>
    <property type="project" value="UniProtKB-ARBA"/>
</dbReference>
<proteinExistence type="inferred from homology"/>
<keyword evidence="4 6" id="KW-0067">ATP-binding</keyword>
<evidence type="ECO:0000256" key="4">
    <source>
        <dbReference type="ARBA" id="ARBA00022840"/>
    </source>
</evidence>
<reference evidence="7" key="1">
    <citation type="submission" date="2016-11" db="EMBL/GenBank/DDBJ databases">
        <authorList>
            <person name="Varghese N."/>
            <person name="Submissions S."/>
        </authorList>
    </citation>
    <scope>NUCLEOTIDE SEQUENCE [LARGE SCALE GENOMIC DNA]</scope>
    <source>
        <strain evidence="7">DSM 16057</strain>
    </source>
</reference>
<keyword evidence="7" id="KW-1185">Reference proteome</keyword>
<protein>
    <submittedName>
        <fullName evidence="6">Peptide/nickel transport system ATP-binding protein</fullName>
    </submittedName>
</protein>
<dbReference type="InterPro" id="IPR003439">
    <property type="entry name" value="ABC_transporter-like_ATP-bd"/>
</dbReference>
<gene>
    <name evidence="6" type="ORF">SAMN02745219_02705</name>
</gene>
<dbReference type="Gene3D" id="3.40.50.300">
    <property type="entry name" value="P-loop containing nucleotide triphosphate hydrolases"/>
    <property type="match status" value="1"/>
</dbReference>
<evidence type="ECO:0000256" key="3">
    <source>
        <dbReference type="ARBA" id="ARBA00022741"/>
    </source>
</evidence>
<dbReference type="Proteomes" id="UP000184529">
    <property type="component" value="Unassembled WGS sequence"/>
</dbReference>
<comment type="similarity">
    <text evidence="1">Belongs to the ABC transporter superfamily.</text>
</comment>
<dbReference type="AlphaFoldDB" id="A0A1M6JTX0"/>
<dbReference type="NCBIfam" id="TIGR01727">
    <property type="entry name" value="oligo_HPY"/>
    <property type="match status" value="1"/>
</dbReference>
<dbReference type="PANTHER" id="PTHR43776:SF7">
    <property type="entry name" value="D,D-DIPEPTIDE TRANSPORT ATP-BINDING PROTEIN DDPF-RELATED"/>
    <property type="match status" value="1"/>
</dbReference>
<evidence type="ECO:0000313" key="6">
    <source>
        <dbReference type="EMBL" id="SHJ50106.1"/>
    </source>
</evidence>
<dbReference type="CDD" id="cd03257">
    <property type="entry name" value="ABC_NikE_OppD_transporters"/>
    <property type="match status" value="1"/>
</dbReference>
<dbReference type="Pfam" id="PF08352">
    <property type="entry name" value="oligo_HPY"/>
    <property type="match status" value="1"/>
</dbReference>
<organism evidence="6 7">
    <name type="scientific">Desulfofundulus thermosubterraneus DSM 16057</name>
    <dbReference type="NCBI Taxonomy" id="1121432"/>
    <lineage>
        <taxon>Bacteria</taxon>
        <taxon>Bacillati</taxon>
        <taxon>Bacillota</taxon>
        <taxon>Clostridia</taxon>
        <taxon>Eubacteriales</taxon>
        <taxon>Peptococcaceae</taxon>
        <taxon>Desulfofundulus</taxon>
    </lineage>
</organism>
<dbReference type="InterPro" id="IPR050319">
    <property type="entry name" value="ABC_transp_ATP-bind"/>
</dbReference>
<evidence type="ECO:0000256" key="2">
    <source>
        <dbReference type="ARBA" id="ARBA00022448"/>
    </source>
</evidence>
<dbReference type="InterPro" id="IPR003593">
    <property type="entry name" value="AAA+_ATPase"/>
</dbReference>
<evidence type="ECO:0000259" key="5">
    <source>
        <dbReference type="PROSITE" id="PS50893"/>
    </source>
</evidence>
<evidence type="ECO:0000256" key="1">
    <source>
        <dbReference type="ARBA" id="ARBA00005417"/>
    </source>
</evidence>
<dbReference type="PROSITE" id="PS50893">
    <property type="entry name" value="ABC_TRANSPORTER_2"/>
    <property type="match status" value="1"/>
</dbReference>
<accession>A0A1M6JTX0</accession>
<dbReference type="RefSeq" id="WP_072870371.1">
    <property type="nucleotide sequence ID" value="NZ_FQZM01000037.1"/>
</dbReference>
<feature type="domain" description="ABC transporter" evidence="5">
    <location>
        <begin position="2"/>
        <end position="248"/>
    </location>
</feature>
<dbReference type="InterPro" id="IPR017871">
    <property type="entry name" value="ABC_transporter-like_CS"/>
</dbReference>
<dbReference type="FunFam" id="3.40.50.300:FF:000016">
    <property type="entry name" value="Oligopeptide ABC transporter ATP-binding component"/>
    <property type="match status" value="1"/>
</dbReference>
<dbReference type="InterPro" id="IPR013563">
    <property type="entry name" value="Oligopep_ABC_C"/>
</dbReference>
<name>A0A1M6JTX0_9FIRM</name>